<keyword evidence="3" id="KW-1185">Reference proteome</keyword>
<name>W2CUL2_9BACT</name>
<organism evidence="2 3">
    <name type="scientific">Tannerella sp. oral taxon BU063 isolate Cell 6/7/9</name>
    <dbReference type="NCBI Taxonomy" id="1411021"/>
    <lineage>
        <taxon>Bacteria</taxon>
        <taxon>Pseudomonadati</taxon>
        <taxon>Bacteroidota</taxon>
        <taxon>Bacteroidia</taxon>
        <taxon>Bacteroidales</taxon>
        <taxon>Tannerellaceae</taxon>
        <taxon>Tannerella</taxon>
    </lineage>
</organism>
<dbReference type="Proteomes" id="UP000018874">
    <property type="component" value="Unassembled WGS sequence"/>
</dbReference>
<dbReference type="Gene3D" id="3.40.50.150">
    <property type="entry name" value="Vaccinia Virus protein VP39"/>
    <property type="match status" value="1"/>
</dbReference>
<proteinExistence type="predicted"/>
<gene>
    <name evidence="2" type="ORF">T231_03200</name>
</gene>
<feature type="domain" description="Methyltransferase FkbM" evidence="1">
    <location>
        <begin position="107"/>
        <end position="160"/>
    </location>
</feature>
<dbReference type="InterPro" id="IPR006342">
    <property type="entry name" value="FkbM_mtfrase"/>
</dbReference>
<feature type="non-terminal residue" evidence="2">
    <location>
        <position position="1"/>
    </location>
</feature>
<evidence type="ECO:0000313" key="3">
    <source>
        <dbReference type="Proteomes" id="UP000018874"/>
    </source>
</evidence>
<comment type="caution">
    <text evidence="2">The sequence shown here is derived from an EMBL/GenBank/DDBJ whole genome shotgun (WGS) entry which is preliminary data.</text>
</comment>
<evidence type="ECO:0000313" key="2">
    <source>
        <dbReference type="EMBL" id="ETK10753.1"/>
    </source>
</evidence>
<reference evidence="2 3" key="1">
    <citation type="submission" date="2013-11" db="EMBL/GenBank/DDBJ databases">
        <title>Single cell genomics of uncultured Tannerella BU063 (oral taxon 286).</title>
        <authorList>
            <person name="Beall C.J."/>
            <person name="Campbell A.G."/>
            <person name="Griffen A.L."/>
            <person name="Podar M."/>
            <person name="Leys E.J."/>
        </authorList>
    </citation>
    <scope>NUCLEOTIDE SEQUENCE [LARGE SCALE GENOMIC DNA]</scope>
    <source>
        <strain evidence="2">Cell 6/7/9</strain>
    </source>
</reference>
<dbReference type="SUPFAM" id="SSF53335">
    <property type="entry name" value="S-adenosyl-L-methionine-dependent methyltransferases"/>
    <property type="match status" value="1"/>
</dbReference>
<dbReference type="PATRIC" id="fig|1411021.3.peg.190"/>
<dbReference type="AlphaFoldDB" id="W2CUL2"/>
<evidence type="ECO:0000259" key="1">
    <source>
        <dbReference type="Pfam" id="PF05050"/>
    </source>
</evidence>
<dbReference type="InterPro" id="IPR029063">
    <property type="entry name" value="SAM-dependent_MTases_sf"/>
</dbReference>
<dbReference type="Pfam" id="PF05050">
    <property type="entry name" value="Methyltransf_21"/>
    <property type="match status" value="1"/>
</dbReference>
<sequence length="218" mass="25595">KSVSIQCQNGLPYIWHQDKRLFFRRGTKEKDILSNYLGLLIEQDKRSAHRYVKEYDELGDEVTLLDIGAAEGIFTLDVINNIKQAYLFESEEPWIEALEATFEPWKEKVTIVKKYVSDTDDEQNIRLDTFFYDKSTDDLFVKMDIEGYERKALAGAYNLLAMAKNIRGSVCIYHKKDDPEVISRLLTNANLTIEQTPNWLYMSRELRPAILRFHRKEE</sequence>
<dbReference type="EMBL" id="AYYD01000624">
    <property type="protein sequence ID" value="ETK10753.1"/>
    <property type="molecule type" value="Genomic_DNA"/>
</dbReference>
<accession>W2CUL2</accession>
<protein>
    <recommendedName>
        <fullName evidence="1">Methyltransferase FkbM domain-containing protein</fullName>
    </recommendedName>
</protein>